<reference evidence="2" key="1">
    <citation type="submission" date="2021-04" db="EMBL/GenBank/DDBJ databases">
        <authorList>
            <person name="Ulbrich M."/>
            <person name="Aldana K.S."/>
            <person name="Brown J.W."/>
            <person name="Campbell D.M."/>
            <person name="Chai A.E."/>
            <person name="Dalson K.A."/>
            <person name="Dembinski E."/>
            <person name="Gomez D.E."/>
            <person name="Gupta K."/>
            <person name="Guyot M."/>
            <person name="Hocutt K.M."/>
            <person name="Holsinger J.M."/>
            <person name="Ibarra L.A."/>
            <person name="Jeon T.-Y."/>
            <person name="Mackenzie M."/>
            <person name="Marquez I.-P.P."/>
            <person name="Mathenge R.W."/>
            <person name="Mo B.F."/>
            <person name="Nelson S."/>
            <person name="Zepeda J."/>
            <person name="Zhang L.J."/>
            <person name="Ngo R."/>
            <person name="Tse V.Y."/>
            <person name="Garlena R.A."/>
            <person name="Russell D.A."/>
            <person name="Pope W.H."/>
            <person name="Jacobs-Sera D."/>
            <person name="Hatfull G.F."/>
            <person name="Reddi K."/>
            <person name="Moberg-Parker J."/>
            <person name="Freise A.C."/>
        </authorList>
    </citation>
    <scope>NUCLEOTIDE SEQUENCE</scope>
</reference>
<dbReference type="EMBL" id="MW862981">
    <property type="protein sequence ID" value="QWY81889.1"/>
    <property type="molecule type" value="Genomic_DNA"/>
</dbReference>
<dbReference type="Proteomes" id="UP000693682">
    <property type="component" value="Segment"/>
</dbReference>
<accession>A0A8F3EA14</accession>
<feature type="region of interest" description="Disordered" evidence="1">
    <location>
        <begin position="75"/>
        <end position="98"/>
    </location>
</feature>
<evidence type="ECO:0000313" key="3">
    <source>
        <dbReference type="Proteomes" id="UP000693682"/>
    </source>
</evidence>
<sequence length="98" mass="11112">MAVYPTTPRFPLLPLDERLSFERLMARLDWDRIPLPPVPEAPDLSAFECGDRRKYQRGCRCAPCKAANADAVRKARQKKKATEAAKPAPVRDDYRKAA</sequence>
<evidence type="ECO:0000313" key="2">
    <source>
        <dbReference type="EMBL" id="QWY81889.1"/>
    </source>
</evidence>
<organism evidence="2 3">
    <name type="scientific">Microbacterium phage Honk</name>
    <dbReference type="NCBI Taxonomy" id="2836095"/>
    <lineage>
        <taxon>Viruses</taxon>
        <taxon>Duplodnaviria</taxon>
        <taxon>Heunggongvirae</taxon>
        <taxon>Uroviricota</taxon>
        <taxon>Caudoviricetes</taxon>
        <taxon>Casidaviridae</taxon>
        <taxon>Honkvirus</taxon>
        <taxon>Honkvirus honk</taxon>
    </lineage>
</organism>
<keyword evidence="3" id="KW-1185">Reference proteome</keyword>
<name>A0A8F3EA14_9CAUD</name>
<gene>
    <name evidence="2" type="primary">66</name>
    <name evidence="2" type="ORF">SEA_HONK_66</name>
</gene>
<proteinExistence type="predicted"/>
<protein>
    <submittedName>
        <fullName evidence="2">Uncharacterized protein</fullName>
    </submittedName>
</protein>
<evidence type="ECO:0000256" key="1">
    <source>
        <dbReference type="SAM" id="MobiDB-lite"/>
    </source>
</evidence>
<feature type="compositionally biased region" description="Basic and acidic residues" evidence="1">
    <location>
        <begin position="89"/>
        <end position="98"/>
    </location>
</feature>